<comment type="caution">
    <text evidence="1">The sequence shown here is derived from an EMBL/GenBank/DDBJ whole genome shotgun (WGS) entry which is preliminary data.</text>
</comment>
<evidence type="ECO:0000313" key="2">
    <source>
        <dbReference type="Proteomes" id="UP000237246"/>
    </source>
</evidence>
<protein>
    <submittedName>
        <fullName evidence="1">Uncharacterized protein</fullName>
    </submittedName>
</protein>
<proteinExistence type="predicted"/>
<organism evidence="1 2">
    <name type="scientific">Bambusicola thoracicus</name>
    <name type="common">Chinese bamboo-partridge</name>
    <name type="synonym">Perdix thoracica</name>
    <dbReference type="NCBI Taxonomy" id="9083"/>
    <lineage>
        <taxon>Eukaryota</taxon>
        <taxon>Metazoa</taxon>
        <taxon>Chordata</taxon>
        <taxon>Craniata</taxon>
        <taxon>Vertebrata</taxon>
        <taxon>Euteleostomi</taxon>
        <taxon>Archelosauria</taxon>
        <taxon>Archosauria</taxon>
        <taxon>Dinosauria</taxon>
        <taxon>Saurischia</taxon>
        <taxon>Theropoda</taxon>
        <taxon>Coelurosauria</taxon>
        <taxon>Aves</taxon>
        <taxon>Neognathae</taxon>
        <taxon>Galloanserae</taxon>
        <taxon>Galliformes</taxon>
        <taxon>Phasianidae</taxon>
        <taxon>Perdicinae</taxon>
        <taxon>Bambusicola</taxon>
    </lineage>
</organism>
<sequence length="34" mass="4117">MRLPMLLHSPRMELQSKLMGLTKPYWTAMLLSWR</sequence>
<reference evidence="1 2" key="1">
    <citation type="submission" date="2018-01" db="EMBL/GenBank/DDBJ databases">
        <title>Comparison of the Chinese Bamboo Partridge and Red Junglefowl genome sequences highlights the importance of demography in genome evolution.</title>
        <authorList>
            <person name="Tiley G.P."/>
            <person name="Kimball R.T."/>
            <person name="Braun E.L."/>
            <person name="Burleigh J.G."/>
        </authorList>
    </citation>
    <scope>NUCLEOTIDE SEQUENCE [LARGE SCALE GENOMIC DNA]</scope>
    <source>
        <strain evidence="1">RTK389</strain>
        <tissue evidence="1">Blood</tissue>
    </source>
</reference>
<gene>
    <name evidence="1" type="ORF">CIB84_013000</name>
</gene>
<dbReference type="Proteomes" id="UP000237246">
    <property type="component" value="Unassembled WGS sequence"/>
</dbReference>
<keyword evidence="2" id="KW-1185">Reference proteome</keyword>
<evidence type="ECO:0000313" key="1">
    <source>
        <dbReference type="EMBL" id="POI23253.1"/>
    </source>
</evidence>
<dbReference type="EMBL" id="PPHD01050579">
    <property type="protein sequence ID" value="POI23253.1"/>
    <property type="molecule type" value="Genomic_DNA"/>
</dbReference>
<dbReference type="AlphaFoldDB" id="A0A2P4SGP3"/>
<accession>A0A2P4SGP3</accession>
<name>A0A2P4SGP3_BAMTH</name>